<name>A0A0F9ENG0_9ZZZZ</name>
<accession>A0A0F9ENG0</accession>
<evidence type="ECO:0000313" key="2">
    <source>
        <dbReference type="EMBL" id="KKL75643.1"/>
    </source>
</evidence>
<dbReference type="InterPro" id="IPR010496">
    <property type="entry name" value="AL/BT2_dom"/>
</dbReference>
<comment type="caution">
    <text evidence="2">The sequence shown here is derived from an EMBL/GenBank/DDBJ whole genome shotgun (WGS) entry which is preliminary data.</text>
</comment>
<reference evidence="2" key="1">
    <citation type="journal article" date="2015" name="Nature">
        <title>Complex archaea that bridge the gap between prokaryotes and eukaryotes.</title>
        <authorList>
            <person name="Spang A."/>
            <person name="Saw J.H."/>
            <person name="Jorgensen S.L."/>
            <person name="Zaremba-Niedzwiedzka K."/>
            <person name="Martijn J."/>
            <person name="Lind A.E."/>
            <person name="van Eijk R."/>
            <person name="Schleper C."/>
            <person name="Guy L."/>
            <person name="Ettema T.J."/>
        </authorList>
    </citation>
    <scope>NUCLEOTIDE SEQUENCE</scope>
</reference>
<feature type="domain" description="3-keto-alpha-glucoside-1,2-lyase/3-keto-2-hydroxy-glucal hydratase" evidence="1">
    <location>
        <begin position="27"/>
        <end position="216"/>
    </location>
</feature>
<dbReference type="AlphaFoldDB" id="A0A0F9ENG0"/>
<dbReference type="GO" id="GO:0016787">
    <property type="term" value="F:hydrolase activity"/>
    <property type="evidence" value="ECO:0007669"/>
    <property type="project" value="InterPro"/>
</dbReference>
<dbReference type="PROSITE" id="PS51257">
    <property type="entry name" value="PROKAR_LIPOPROTEIN"/>
    <property type="match status" value="1"/>
</dbReference>
<dbReference type="Gene3D" id="2.60.120.560">
    <property type="entry name" value="Exo-inulinase, domain 1"/>
    <property type="match status" value="1"/>
</dbReference>
<organism evidence="2">
    <name type="scientific">marine sediment metagenome</name>
    <dbReference type="NCBI Taxonomy" id="412755"/>
    <lineage>
        <taxon>unclassified sequences</taxon>
        <taxon>metagenomes</taxon>
        <taxon>ecological metagenomes</taxon>
    </lineage>
</organism>
<evidence type="ECO:0000259" key="1">
    <source>
        <dbReference type="Pfam" id="PF06439"/>
    </source>
</evidence>
<dbReference type="EMBL" id="LAZR01024290">
    <property type="protein sequence ID" value="KKL75643.1"/>
    <property type="molecule type" value="Genomic_DNA"/>
</dbReference>
<sequence length="221" mass="24171">MTKNIFRIAVLVVSGIIMASCSQENKVSLFNGSDLSNWTGVVFDSITNPDEVYQVKDGNILVSGDPWGYLITSDSYSNYKLHLEWRWTAEPSNSGVFIHCQGIEDSQWPECVEAQLKTGNAGGFVLMGNGTAVNIGDSTYQVPPEGKRTKGIPKLEESSENAPGEWNVYDITCDEDKIELIVNGVVQNIASESSLQSGRISLQSEGGPIEFRNIYLVPLGE</sequence>
<protein>
    <recommendedName>
        <fullName evidence="1">3-keto-alpha-glucoside-1,2-lyase/3-keto-2-hydroxy-glucal hydratase domain-containing protein</fullName>
    </recommendedName>
</protein>
<proteinExistence type="predicted"/>
<gene>
    <name evidence="2" type="ORF">LCGC14_2052840</name>
</gene>
<dbReference type="Pfam" id="PF06439">
    <property type="entry name" value="3keto-disac_hyd"/>
    <property type="match status" value="1"/>
</dbReference>